<sequence length="168" mass="19279">MRYHFCPKCGGALSIEETMDINKPKCTKCSFIFFQNPAVGVAAILIRDRKVLMGRRTGSYKGLWCIPCGYVEYTEDVREALIREMKEETGLDFDLREVFAVHSNFHNPNQHTVGLWFLAEAEGAPMPMDDLDQVRFFSWEEINTPEIVLAFPTDALVLKKLKDQKLID</sequence>
<dbReference type="InterPro" id="IPR000086">
    <property type="entry name" value="NUDIX_hydrolase_dom"/>
</dbReference>
<dbReference type="SUPFAM" id="SSF55811">
    <property type="entry name" value="Nudix"/>
    <property type="match status" value="1"/>
</dbReference>
<dbReference type="Proteomes" id="UP000199208">
    <property type="component" value="Unassembled WGS sequence"/>
</dbReference>
<evidence type="ECO:0000259" key="2">
    <source>
        <dbReference type="PROSITE" id="PS51462"/>
    </source>
</evidence>
<protein>
    <submittedName>
        <fullName evidence="3">ADP-ribose pyrophosphatase YjhB, NUDIX family</fullName>
    </submittedName>
</protein>
<dbReference type="PROSITE" id="PS00893">
    <property type="entry name" value="NUDIX_BOX"/>
    <property type="match status" value="1"/>
</dbReference>
<dbReference type="PANTHER" id="PTHR43222:SF2">
    <property type="entry name" value="NUDIX HYDROLASE 23, CHLOROPLASTIC"/>
    <property type="match status" value="1"/>
</dbReference>
<dbReference type="CDD" id="cd04678">
    <property type="entry name" value="NUDIX_MTH2_Nudt15"/>
    <property type="match status" value="1"/>
</dbReference>
<organism evidence="3 4">
    <name type="scientific">Acidaminobacter hydrogenoformans DSM 2784</name>
    <dbReference type="NCBI Taxonomy" id="1120920"/>
    <lineage>
        <taxon>Bacteria</taxon>
        <taxon>Bacillati</taxon>
        <taxon>Bacillota</taxon>
        <taxon>Clostridia</taxon>
        <taxon>Peptostreptococcales</taxon>
        <taxon>Acidaminobacteraceae</taxon>
        <taxon>Acidaminobacter</taxon>
    </lineage>
</organism>
<dbReference type="InterPro" id="IPR020084">
    <property type="entry name" value="NUDIX_hydrolase_CS"/>
</dbReference>
<dbReference type="Pfam" id="PF00293">
    <property type="entry name" value="NUDIX"/>
    <property type="match status" value="1"/>
</dbReference>
<dbReference type="AlphaFoldDB" id="A0A1G5S7M4"/>
<reference evidence="3 4" key="1">
    <citation type="submission" date="2016-10" db="EMBL/GenBank/DDBJ databases">
        <authorList>
            <person name="de Groot N.N."/>
        </authorList>
    </citation>
    <scope>NUCLEOTIDE SEQUENCE [LARGE SCALE GENOMIC DNA]</scope>
    <source>
        <strain evidence="3 4">DSM 2784</strain>
    </source>
</reference>
<name>A0A1G5S7M4_9FIRM</name>
<dbReference type="GO" id="GO:0016787">
    <property type="term" value="F:hydrolase activity"/>
    <property type="evidence" value="ECO:0007669"/>
    <property type="project" value="UniProtKB-KW"/>
</dbReference>
<accession>A0A1G5S7M4</accession>
<keyword evidence="4" id="KW-1185">Reference proteome</keyword>
<gene>
    <name evidence="3" type="ORF">SAMN03080599_03386</name>
</gene>
<dbReference type="STRING" id="1120920.SAMN03080599_03386"/>
<dbReference type="PANTHER" id="PTHR43222">
    <property type="entry name" value="NUDIX HYDROLASE 23"/>
    <property type="match status" value="1"/>
</dbReference>
<dbReference type="RefSeq" id="WP_207646499.1">
    <property type="nucleotide sequence ID" value="NZ_FMWL01000036.1"/>
</dbReference>
<dbReference type="InterPro" id="IPR015797">
    <property type="entry name" value="NUDIX_hydrolase-like_dom_sf"/>
</dbReference>
<proteinExistence type="predicted"/>
<feature type="domain" description="Nudix hydrolase" evidence="2">
    <location>
        <begin position="36"/>
        <end position="162"/>
    </location>
</feature>
<dbReference type="Gene3D" id="3.90.79.10">
    <property type="entry name" value="Nucleoside Triphosphate Pyrophosphohydrolase"/>
    <property type="match status" value="1"/>
</dbReference>
<dbReference type="EMBL" id="FMWL01000036">
    <property type="protein sequence ID" value="SCZ82117.1"/>
    <property type="molecule type" value="Genomic_DNA"/>
</dbReference>
<dbReference type="PROSITE" id="PS51462">
    <property type="entry name" value="NUDIX"/>
    <property type="match status" value="1"/>
</dbReference>
<evidence type="ECO:0000313" key="4">
    <source>
        <dbReference type="Proteomes" id="UP000199208"/>
    </source>
</evidence>
<evidence type="ECO:0000313" key="3">
    <source>
        <dbReference type="EMBL" id="SCZ82117.1"/>
    </source>
</evidence>
<evidence type="ECO:0000256" key="1">
    <source>
        <dbReference type="ARBA" id="ARBA00022801"/>
    </source>
</evidence>
<keyword evidence="1" id="KW-0378">Hydrolase</keyword>